<keyword evidence="2" id="KW-1185">Reference proteome</keyword>
<dbReference type="PROSITE" id="PS51257">
    <property type="entry name" value="PROKAR_LIPOPROTEIN"/>
    <property type="match status" value="1"/>
</dbReference>
<protein>
    <submittedName>
        <fullName evidence="1">Uncharacterized protein</fullName>
    </submittedName>
</protein>
<sequence>MLTFRCFSLLLAALPAFMFLFLLCSCLSRRHSSYATRQPPRHLLNHLLFCCPSTSSGCTVIESCQARLSPVSHPRLQQLFVTPQSRPCLHLLSAFISSDSIALDTIHRSRLQNIMI</sequence>
<proteinExistence type="predicted"/>
<dbReference type="Proteomes" id="UP000241462">
    <property type="component" value="Unassembled WGS sequence"/>
</dbReference>
<gene>
    <name evidence="1" type="ORF">BD289DRAFT_204446</name>
</gene>
<evidence type="ECO:0000313" key="2">
    <source>
        <dbReference type="Proteomes" id="UP000241462"/>
    </source>
</evidence>
<evidence type="ECO:0000313" key="1">
    <source>
        <dbReference type="EMBL" id="PSR90893.1"/>
    </source>
</evidence>
<organism evidence="1 2">
    <name type="scientific">Coniella lustricola</name>
    <dbReference type="NCBI Taxonomy" id="2025994"/>
    <lineage>
        <taxon>Eukaryota</taxon>
        <taxon>Fungi</taxon>
        <taxon>Dikarya</taxon>
        <taxon>Ascomycota</taxon>
        <taxon>Pezizomycotina</taxon>
        <taxon>Sordariomycetes</taxon>
        <taxon>Sordariomycetidae</taxon>
        <taxon>Diaporthales</taxon>
        <taxon>Schizoparmaceae</taxon>
        <taxon>Coniella</taxon>
    </lineage>
</organism>
<reference evidence="1 2" key="1">
    <citation type="journal article" date="2018" name="Mycol. Prog.">
        <title>Coniella lustricola, a new species from submerged detritus.</title>
        <authorList>
            <person name="Raudabaugh D.B."/>
            <person name="Iturriaga T."/>
            <person name="Carver A."/>
            <person name="Mondo S."/>
            <person name="Pangilinan J."/>
            <person name="Lipzen A."/>
            <person name="He G."/>
            <person name="Amirebrahimi M."/>
            <person name="Grigoriev I.V."/>
            <person name="Miller A.N."/>
        </authorList>
    </citation>
    <scope>NUCLEOTIDE SEQUENCE [LARGE SCALE GENOMIC DNA]</scope>
    <source>
        <strain evidence="1 2">B22-T-1</strain>
    </source>
</reference>
<accession>A0A2T3ACC1</accession>
<dbReference type="AlphaFoldDB" id="A0A2T3ACC1"/>
<dbReference type="EMBL" id="KZ678414">
    <property type="protein sequence ID" value="PSR90893.1"/>
    <property type="molecule type" value="Genomic_DNA"/>
</dbReference>
<name>A0A2T3ACC1_9PEZI</name>
<dbReference type="InParanoid" id="A0A2T3ACC1"/>